<dbReference type="AlphaFoldDB" id="A0A328U4M9"/>
<protein>
    <recommendedName>
        <fullName evidence="1">Aerobactin siderophore biosynthesis IucA/IucC-like C-terminal domain-containing protein</fullName>
    </recommendedName>
</protein>
<dbReference type="Pfam" id="PF06276">
    <property type="entry name" value="FhuF"/>
    <property type="match status" value="1"/>
</dbReference>
<reference evidence="2 3" key="1">
    <citation type="submission" date="2018-06" db="EMBL/GenBank/DDBJ databases">
        <title>Paenibacillus montanisoli sp. nov., isolated from mountain area soil.</title>
        <authorList>
            <person name="Wu M."/>
        </authorList>
    </citation>
    <scope>NUCLEOTIDE SEQUENCE [LARGE SCALE GENOMIC DNA]</scope>
    <source>
        <strain evidence="2 3">RA17</strain>
    </source>
</reference>
<accession>A0A328U4M9</accession>
<organism evidence="2 3">
    <name type="scientific">Paenibacillus montanisoli</name>
    <dbReference type="NCBI Taxonomy" id="2081970"/>
    <lineage>
        <taxon>Bacteria</taxon>
        <taxon>Bacillati</taxon>
        <taxon>Bacillota</taxon>
        <taxon>Bacilli</taxon>
        <taxon>Bacillales</taxon>
        <taxon>Paenibacillaceae</taxon>
        <taxon>Paenibacillus</taxon>
    </lineage>
</organism>
<comment type="caution">
    <text evidence="2">The sequence shown here is derived from an EMBL/GenBank/DDBJ whole genome shotgun (WGS) entry which is preliminary data.</text>
</comment>
<evidence type="ECO:0000313" key="2">
    <source>
        <dbReference type="EMBL" id="RAP77778.1"/>
    </source>
</evidence>
<feature type="domain" description="Aerobactin siderophore biosynthesis IucA/IucC-like C-terminal" evidence="1">
    <location>
        <begin position="60"/>
        <end position="173"/>
    </location>
</feature>
<evidence type="ECO:0000259" key="1">
    <source>
        <dbReference type="Pfam" id="PF06276"/>
    </source>
</evidence>
<evidence type="ECO:0000313" key="3">
    <source>
        <dbReference type="Proteomes" id="UP000249260"/>
    </source>
</evidence>
<dbReference type="RefSeq" id="WP_112880901.1">
    <property type="nucleotide sequence ID" value="NZ_QLUW01000001.1"/>
</dbReference>
<dbReference type="GO" id="GO:0003824">
    <property type="term" value="F:catalytic activity"/>
    <property type="evidence" value="ECO:0007669"/>
    <property type="project" value="UniProtKB-ARBA"/>
</dbReference>
<name>A0A328U4M9_9BACL</name>
<dbReference type="OrthoDB" id="2819999at2"/>
<dbReference type="EMBL" id="QLUW01000001">
    <property type="protein sequence ID" value="RAP77778.1"/>
    <property type="molecule type" value="Genomic_DNA"/>
</dbReference>
<dbReference type="Proteomes" id="UP000249260">
    <property type="component" value="Unassembled WGS sequence"/>
</dbReference>
<sequence length="263" mass="29894">MIPFDPTPIASRHNLYLDEPPADSSAFSLQGNELADRLAELINRFGENVNAPDRKTAGMLFFKRYSSLIAGAVYAWLHNRHPFDLSFSNIRYGLHGTNLKFFVLGAEPLPSIAGLPREVEQDEAYLRHLFHEHALAVIEAVANHTGVSRVGLWHTIAYLLAYWKQEWLLESASGTLSERIEQWFAYASRRSNPAWLPGRAVNPLACSFRKVEDPLKEGRQILIRKACCMNYRAGGDTDAYCYTCPLITDEHRIEKFMIRHSSD</sequence>
<gene>
    <name evidence="2" type="ORF">DL346_04795</name>
</gene>
<dbReference type="InterPro" id="IPR022770">
    <property type="entry name" value="IucA/IucC-like_C"/>
</dbReference>
<keyword evidence="3" id="KW-1185">Reference proteome</keyword>
<proteinExistence type="predicted"/>